<evidence type="ECO:0000256" key="11">
    <source>
        <dbReference type="ARBA" id="ARBA00047517"/>
    </source>
</evidence>
<dbReference type="NCBIfam" id="NF005990">
    <property type="entry name" value="PRK08114.1"/>
    <property type="match status" value="1"/>
</dbReference>
<gene>
    <name evidence="16" type="primary">metC</name>
    <name evidence="15" type="synonym">metC_2</name>
    <name evidence="15" type="ORF">ERS137967_01625</name>
    <name evidence="16" type="ORF">QVN42_02290</name>
</gene>
<keyword evidence="9 16" id="KW-0456">Lyase</keyword>
<dbReference type="PANTHER" id="PTHR43500:SF1">
    <property type="entry name" value="CYSTATHIONINE BETA-LYASE-RELATED"/>
    <property type="match status" value="1"/>
</dbReference>
<dbReference type="Gene3D" id="3.40.640.10">
    <property type="entry name" value="Type I PLP-dependent aspartate aminotransferase-like (Major domain)"/>
    <property type="match status" value="1"/>
</dbReference>
<evidence type="ECO:0000256" key="8">
    <source>
        <dbReference type="ARBA" id="ARBA00023167"/>
    </source>
</evidence>
<name>A0AAW7JZ01_9GAMM</name>
<comment type="catalytic activity">
    <reaction evidence="12">
        <text>an S-substituted L-cysteine + H2O = a thiol + pyruvate + NH4(+)</text>
        <dbReference type="Rhea" id="RHEA:18121"/>
        <dbReference type="ChEBI" id="CHEBI:15361"/>
        <dbReference type="ChEBI" id="CHEBI:15377"/>
        <dbReference type="ChEBI" id="CHEBI:28938"/>
        <dbReference type="ChEBI" id="CHEBI:29256"/>
        <dbReference type="ChEBI" id="CHEBI:58717"/>
        <dbReference type="EC" id="4.4.1.13"/>
    </reaction>
</comment>
<comment type="subcellular location">
    <subcellularLocation>
        <location evidence="2">Cytoplasm</location>
    </subcellularLocation>
</comment>
<dbReference type="GO" id="GO:0005737">
    <property type="term" value="C:cytoplasm"/>
    <property type="evidence" value="ECO:0007669"/>
    <property type="project" value="UniProtKB-SubCell"/>
</dbReference>
<dbReference type="NCBIfam" id="TIGR01324">
    <property type="entry name" value="cysta_beta_ly_B"/>
    <property type="match status" value="1"/>
</dbReference>
<dbReference type="InterPro" id="IPR015422">
    <property type="entry name" value="PyrdxlP-dep_Trfase_small"/>
</dbReference>
<dbReference type="GO" id="GO:0019346">
    <property type="term" value="P:transsulfuration"/>
    <property type="evidence" value="ECO:0007669"/>
    <property type="project" value="InterPro"/>
</dbReference>
<dbReference type="SUPFAM" id="SSF53383">
    <property type="entry name" value="PLP-dependent transferases"/>
    <property type="match status" value="1"/>
</dbReference>
<evidence type="ECO:0000313" key="15">
    <source>
        <dbReference type="EMBL" id="CNE47037.1"/>
    </source>
</evidence>
<dbReference type="FunFam" id="3.40.640.10:FF:000062">
    <property type="entry name" value="Cystathionine beta-lyase"/>
    <property type="match status" value="1"/>
</dbReference>
<accession>A0AAW7JZ01</accession>
<dbReference type="PANTHER" id="PTHR43500">
    <property type="entry name" value="CYSTATHIONINE BETA-LYASE-RELATED"/>
    <property type="match status" value="1"/>
</dbReference>
<evidence type="ECO:0000256" key="6">
    <source>
        <dbReference type="ARBA" id="ARBA00022605"/>
    </source>
</evidence>
<dbReference type="GO" id="GO:0030170">
    <property type="term" value="F:pyridoxal phosphate binding"/>
    <property type="evidence" value="ECO:0007669"/>
    <property type="project" value="InterPro"/>
</dbReference>
<dbReference type="Gene3D" id="3.90.1150.10">
    <property type="entry name" value="Aspartate Aminotransferase, domain 1"/>
    <property type="match status" value="1"/>
</dbReference>
<evidence type="ECO:0000313" key="17">
    <source>
        <dbReference type="Proteomes" id="UP000040578"/>
    </source>
</evidence>
<evidence type="ECO:0000256" key="2">
    <source>
        <dbReference type="ARBA" id="ARBA00004496"/>
    </source>
</evidence>
<dbReference type="PIRSF" id="PIRSF001434">
    <property type="entry name" value="CGS"/>
    <property type="match status" value="1"/>
</dbReference>
<dbReference type="EMBL" id="JAUEHU010000002">
    <property type="protein sequence ID" value="MDN0086230.1"/>
    <property type="molecule type" value="Genomic_DNA"/>
</dbReference>
<evidence type="ECO:0000256" key="9">
    <source>
        <dbReference type="ARBA" id="ARBA00023239"/>
    </source>
</evidence>
<evidence type="ECO:0000256" key="5">
    <source>
        <dbReference type="ARBA" id="ARBA00022490"/>
    </source>
</evidence>
<keyword evidence="17" id="KW-1185">Reference proteome</keyword>
<evidence type="ECO:0000256" key="1">
    <source>
        <dbReference type="ARBA" id="ARBA00001933"/>
    </source>
</evidence>
<dbReference type="GO" id="GO:0019450">
    <property type="term" value="P:L-cysteine catabolic process to pyruvate"/>
    <property type="evidence" value="ECO:0007669"/>
    <property type="project" value="TreeGrafter"/>
</dbReference>
<keyword evidence="7 13" id="KW-0663">Pyridoxal phosphate</keyword>
<reference evidence="16" key="2">
    <citation type="submission" date="2023-06" db="EMBL/GenBank/DDBJ databases">
        <authorList>
            <person name="Polev D.E."/>
            <person name="Saitova A.T."/>
            <person name="Bogumilchik E.A."/>
            <person name="Kokorina G.I."/>
            <person name="Voskresenskaia E.A."/>
        </authorList>
    </citation>
    <scope>NUCLEOTIDE SEQUENCE</scope>
    <source>
        <strain evidence="16">2145 StPb PI</strain>
    </source>
</reference>
<dbReference type="InterPro" id="IPR015424">
    <property type="entry name" value="PyrdxlP-dep_Trfase"/>
</dbReference>
<feature type="modified residue" description="N6-(pyridoxal phosphate)lysine" evidence="13">
    <location>
        <position position="210"/>
    </location>
</feature>
<organism evidence="16 18">
    <name type="scientific">Yersinia nurmii</name>
    <dbReference type="NCBI Taxonomy" id="685706"/>
    <lineage>
        <taxon>Bacteria</taxon>
        <taxon>Pseudomonadati</taxon>
        <taxon>Pseudomonadota</taxon>
        <taxon>Gammaproteobacteria</taxon>
        <taxon>Enterobacterales</taxon>
        <taxon>Yersiniaceae</taxon>
        <taxon>Yersinia</taxon>
    </lineage>
</organism>
<comment type="pathway">
    <text evidence="10">Amino-acid biosynthesis; L-methionine biosynthesis via de novo pathway; L-homocysteine from L-cystathionine: step 1/1.</text>
</comment>
<evidence type="ECO:0000256" key="13">
    <source>
        <dbReference type="PIRSR" id="PIRSR001434-2"/>
    </source>
</evidence>
<dbReference type="PROSITE" id="PS00868">
    <property type="entry name" value="CYS_MET_METAB_PP"/>
    <property type="match status" value="1"/>
</dbReference>
<dbReference type="EC" id="4.4.1.13" evidence="4"/>
<evidence type="ECO:0000256" key="3">
    <source>
        <dbReference type="ARBA" id="ARBA00009077"/>
    </source>
</evidence>
<evidence type="ECO:0000256" key="4">
    <source>
        <dbReference type="ARBA" id="ARBA00012224"/>
    </source>
</evidence>
<dbReference type="Pfam" id="PF01053">
    <property type="entry name" value="Cys_Met_Meta_PP"/>
    <property type="match status" value="1"/>
</dbReference>
<proteinExistence type="inferred from homology"/>
<comment type="caution">
    <text evidence="16">The sequence shown here is derived from an EMBL/GenBank/DDBJ whole genome shotgun (WGS) entry which is preliminary data.</text>
</comment>
<comment type="similarity">
    <text evidence="3 14">Belongs to the trans-sulfuration enzymes family.</text>
</comment>
<dbReference type="InterPro" id="IPR054542">
    <property type="entry name" value="Cys_met_metab_PP"/>
</dbReference>
<reference evidence="15 17" key="1">
    <citation type="submission" date="2015-03" db="EMBL/GenBank/DDBJ databases">
        <authorList>
            <consortium name="Pathogen Informatics"/>
            <person name="Murphy D."/>
        </authorList>
    </citation>
    <scope>NUCLEOTIDE SEQUENCE [LARGE SCALE GENOMIC DNA]</scope>
    <source>
        <strain evidence="17">type strain: CIP110231</strain>
        <strain evidence="15">Type strain: CIP110231</strain>
    </source>
</reference>
<dbReference type="InterPro" id="IPR000277">
    <property type="entry name" value="Cys/Met-Metab_PyrdxlP-dep_enz"/>
</dbReference>
<evidence type="ECO:0000313" key="16">
    <source>
        <dbReference type="EMBL" id="MDN0086230.1"/>
    </source>
</evidence>
<dbReference type="GO" id="GO:0009086">
    <property type="term" value="P:methionine biosynthetic process"/>
    <property type="evidence" value="ECO:0007669"/>
    <property type="project" value="UniProtKB-KW"/>
</dbReference>
<evidence type="ECO:0000256" key="7">
    <source>
        <dbReference type="ARBA" id="ARBA00022898"/>
    </source>
</evidence>
<comment type="cofactor">
    <cofactor evidence="1 14">
        <name>pyridoxal 5'-phosphate</name>
        <dbReference type="ChEBI" id="CHEBI:597326"/>
    </cofactor>
</comment>
<dbReference type="AlphaFoldDB" id="A0AAW7JZ01"/>
<evidence type="ECO:0000256" key="10">
    <source>
        <dbReference type="ARBA" id="ARBA00046315"/>
    </source>
</evidence>
<comment type="catalytic activity">
    <reaction evidence="11">
        <text>L,L-cystathionine + H2O = L-homocysteine + pyruvate + NH4(+)</text>
        <dbReference type="Rhea" id="RHEA:13965"/>
        <dbReference type="ChEBI" id="CHEBI:15361"/>
        <dbReference type="ChEBI" id="CHEBI:15377"/>
        <dbReference type="ChEBI" id="CHEBI:28938"/>
        <dbReference type="ChEBI" id="CHEBI:58161"/>
        <dbReference type="ChEBI" id="CHEBI:58199"/>
    </reaction>
</comment>
<protein>
    <recommendedName>
        <fullName evidence="4">cysteine-S-conjugate beta-lyase</fullName>
        <ecNumber evidence="4">4.4.1.13</ecNumber>
    </recommendedName>
</protein>
<dbReference type="EMBL" id="CPYD01000005">
    <property type="protein sequence ID" value="CNE47037.1"/>
    <property type="molecule type" value="Genomic_DNA"/>
</dbReference>
<dbReference type="InterPro" id="IPR006233">
    <property type="entry name" value="Cys_b_lyase_bac"/>
</dbReference>
<dbReference type="InterPro" id="IPR015421">
    <property type="entry name" value="PyrdxlP-dep_Trfase_major"/>
</dbReference>
<dbReference type="RefSeq" id="WP_049597767.1">
    <property type="nucleotide sequence ID" value="NZ_CPYD01000005.1"/>
</dbReference>
<evidence type="ECO:0000313" key="18">
    <source>
        <dbReference type="Proteomes" id="UP001167864"/>
    </source>
</evidence>
<dbReference type="Proteomes" id="UP001167864">
    <property type="component" value="Unassembled WGS sequence"/>
</dbReference>
<keyword evidence="8" id="KW-0486">Methionine biosynthesis</keyword>
<dbReference type="CDD" id="cd00614">
    <property type="entry name" value="CGS_like"/>
    <property type="match status" value="1"/>
</dbReference>
<dbReference type="FunFam" id="3.90.1150.10:FF:000058">
    <property type="entry name" value="Cystathionine beta-lyase"/>
    <property type="match status" value="1"/>
</dbReference>
<keyword evidence="6" id="KW-0028">Amino-acid biosynthesis</keyword>
<dbReference type="GO" id="GO:0047804">
    <property type="term" value="F:cysteine-S-conjugate beta-lyase activity"/>
    <property type="evidence" value="ECO:0007669"/>
    <property type="project" value="UniProtKB-EC"/>
</dbReference>
<sequence length="398" mass="43726">MSSKKLETTLVSAGRSKKFTLGSVNPVIQRASSLVFDSVKAKKHATINRGKGELFYGRRGTLTHFALQEAMTELEGGAGCVLYPCGAAAISNAILAFVSAGDHVLMTGSAYEPAQSFCDKILSRMQVSTRYFDPLIGSAIGKLVQPNTKVVFLESPGSITMEIQDIPAIVRAIRAVSPKVIIIMDNTWAAGVLFKPLDFDIDISIQSGTKYLIGHSDAMLGIAVANARCWEQLREDSYLMGQMVDADSAYLASRGLRTLGVRLKQHEANGIDVANWLAQRPEVAHVYHPALPDCQGHEFYQRDFSGCNGLFSFELKHRLTQQQFENYLDNFHHFSMAFSWGGFESLILAYQPEDIKAIRKYEATAPQGTLVRVHIGLENTQDLIEDLAAGFARIASAQ</sequence>
<evidence type="ECO:0000256" key="14">
    <source>
        <dbReference type="RuleBase" id="RU362118"/>
    </source>
</evidence>
<evidence type="ECO:0000256" key="12">
    <source>
        <dbReference type="ARBA" id="ARBA00047625"/>
    </source>
</evidence>
<dbReference type="Proteomes" id="UP000040578">
    <property type="component" value="Unassembled WGS sequence"/>
</dbReference>
<keyword evidence="5" id="KW-0963">Cytoplasm</keyword>